<dbReference type="EC" id="5.3.1.1" evidence="3"/>
<evidence type="ECO:0000313" key="4">
    <source>
        <dbReference type="EMBL" id="MEQ2422865.1"/>
    </source>
</evidence>
<dbReference type="InterPro" id="IPR035990">
    <property type="entry name" value="TIM_sf"/>
</dbReference>
<keyword evidence="3" id="KW-0312">Gluconeogenesis</keyword>
<keyword evidence="5" id="KW-1185">Reference proteome</keyword>
<accession>A0ABV1CYL8</accession>
<comment type="subunit">
    <text evidence="3">Homodimer.</text>
</comment>
<dbReference type="CDD" id="cd00311">
    <property type="entry name" value="TIM"/>
    <property type="match status" value="1"/>
</dbReference>
<comment type="pathway">
    <text evidence="3">Carbohydrate biosynthesis; gluconeogenesis.</text>
</comment>
<dbReference type="EMBL" id="JBBMEU010000057">
    <property type="protein sequence ID" value="MEQ2422865.1"/>
    <property type="molecule type" value="Genomic_DNA"/>
</dbReference>
<dbReference type="Proteomes" id="UP001433088">
    <property type="component" value="Unassembled WGS sequence"/>
</dbReference>
<sequence length="174" mass="19185">MRKTIIAGNWKMNHLGADAKETIQGLVAKVPQDVKPKVIIAPVFPYLPMAVEMTKGTPIHVAAQNMHWEEKGAFTGEVSPAMLVDIGVTHVILGHSERRTYFNETDETVNKKTKAALAHNLTPIVCCGETLEQREQGIMQSWIESQIEKALEGLTAADVKKVIIAYEPIWAIGT</sequence>
<comment type="catalytic activity">
    <reaction evidence="3">
        <text>D-glyceraldehyde 3-phosphate = dihydroxyacetone phosphate</text>
        <dbReference type="Rhea" id="RHEA:18585"/>
        <dbReference type="ChEBI" id="CHEBI:57642"/>
        <dbReference type="ChEBI" id="CHEBI:59776"/>
        <dbReference type="EC" id="5.3.1.1"/>
    </reaction>
</comment>
<evidence type="ECO:0000256" key="3">
    <source>
        <dbReference type="RuleBase" id="RU363013"/>
    </source>
</evidence>
<dbReference type="SUPFAM" id="SSF51351">
    <property type="entry name" value="Triosephosphate isomerase (TIM)"/>
    <property type="match status" value="1"/>
</dbReference>
<comment type="caution">
    <text evidence="4">The sequence shown here is derived from an EMBL/GenBank/DDBJ whole genome shotgun (WGS) entry which is preliminary data.</text>
</comment>
<organism evidence="4 5">
    <name type="scientific">Megasphaera intestinihominis</name>
    <dbReference type="NCBI Taxonomy" id="3133159"/>
    <lineage>
        <taxon>Bacteria</taxon>
        <taxon>Bacillati</taxon>
        <taxon>Bacillota</taxon>
        <taxon>Negativicutes</taxon>
        <taxon>Veillonellales</taxon>
        <taxon>Veillonellaceae</taxon>
        <taxon>Megasphaera</taxon>
    </lineage>
</organism>
<comment type="similarity">
    <text evidence="1 3">Belongs to the triosephosphate isomerase family.</text>
</comment>
<reference evidence="4 5" key="1">
    <citation type="submission" date="2024-03" db="EMBL/GenBank/DDBJ databases">
        <title>Human intestinal bacterial collection.</title>
        <authorList>
            <person name="Pauvert C."/>
            <person name="Hitch T.C.A."/>
            <person name="Clavel T."/>
        </authorList>
    </citation>
    <scope>NUCLEOTIDE SEQUENCE [LARGE SCALE GENOMIC DNA]</scope>
    <source>
        <strain evidence="4 5">CLA-AA-H81</strain>
    </source>
</reference>
<protein>
    <recommendedName>
        <fullName evidence="3">Triosephosphate isomerase</fullName>
        <ecNumber evidence="3">5.3.1.1</ecNumber>
    </recommendedName>
</protein>
<dbReference type="Gene3D" id="3.20.20.70">
    <property type="entry name" value="Aldolase class I"/>
    <property type="match status" value="1"/>
</dbReference>
<keyword evidence="2 3" id="KW-0413">Isomerase</keyword>
<name>A0ABV1CYL8_9FIRM</name>
<keyword evidence="3" id="KW-0963">Cytoplasm</keyword>
<dbReference type="PROSITE" id="PS51440">
    <property type="entry name" value="TIM_2"/>
    <property type="match status" value="1"/>
</dbReference>
<evidence type="ECO:0000256" key="2">
    <source>
        <dbReference type="ARBA" id="ARBA00023235"/>
    </source>
</evidence>
<dbReference type="RefSeq" id="WP_349173822.1">
    <property type="nucleotide sequence ID" value="NZ_JBBMEU010000057.1"/>
</dbReference>
<dbReference type="Pfam" id="PF00121">
    <property type="entry name" value="TIM"/>
    <property type="match status" value="1"/>
</dbReference>
<dbReference type="PANTHER" id="PTHR21139">
    <property type="entry name" value="TRIOSEPHOSPHATE ISOMERASE"/>
    <property type="match status" value="1"/>
</dbReference>
<comment type="subcellular location">
    <subcellularLocation>
        <location evidence="3">Cytoplasm</location>
    </subcellularLocation>
</comment>
<dbReference type="PANTHER" id="PTHR21139:SF42">
    <property type="entry name" value="TRIOSEPHOSPHATE ISOMERASE"/>
    <property type="match status" value="1"/>
</dbReference>
<comment type="pathway">
    <text evidence="3">Carbohydrate degradation; glycolysis; D-glyceraldehyde 3-phosphate from glycerone phosphate: step 1/1.</text>
</comment>
<feature type="non-terminal residue" evidence="4">
    <location>
        <position position="174"/>
    </location>
</feature>
<dbReference type="GO" id="GO:0004807">
    <property type="term" value="F:triose-phosphate isomerase activity"/>
    <property type="evidence" value="ECO:0007669"/>
    <property type="project" value="UniProtKB-EC"/>
</dbReference>
<dbReference type="InterPro" id="IPR013785">
    <property type="entry name" value="Aldolase_TIM"/>
</dbReference>
<dbReference type="InterPro" id="IPR000652">
    <property type="entry name" value="Triosephosphate_isomerase"/>
</dbReference>
<evidence type="ECO:0000313" key="5">
    <source>
        <dbReference type="Proteomes" id="UP001433088"/>
    </source>
</evidence>
<evidence type="ECO:0000256" key="1">
    <source>
        <dbReference type="ARBA" id="ARBA00007422"/>
    </source>
</evidence>
<dbReference type="NCBIfam" id="TIGR00419">
    <property type="entry name" value="tim"/>
    <property type="match status" value="1"/>
</dbReference>
<gene>
    <name evidence="4" type="primary">tpiA</name>
    <name evidence="4" type="ORF">WMO23_09025</name>
</gene>
<proteinExistence type="inferred from homology"/>
<keyword evidence="3" id="KW-0324">Glycolysis</keyword>